<keyword evidence="8" id="KW-0325">Glycoprotein</keyword>
<evidence type="ECO:0000259" key="13">
    <source>
        <dbReference type="Pfam" id="PF00703"/>
    </source>
</evidence>
<comment type="subunit">
    <text evidence="4">Homodimer.</text>
</comment>
<dbReference type="GO" id="GO:0004567">
    <property type="term" value="F:beta-mannosidase activity"/>
    <property type="evidence" value="ECO:0007669"/>
    <property type="project" value="UniProtKB-EC"/>
</dbReference>
<dbReference type="GO" id="GO:0005576">
    <property type="term" value="C:extracellular region"/>
    <property type="evidence" value="ECO:0007669"/>
    <property type="project" value="UniProtKB-SubCell"/>
</dbReference>
<evidence type="ECO:0000256" key="3">
    <source>
        <dbReference type="ARBA" id="ARBA00004740"/>
    </source>
</evidence>
<feature type="domain" description="Beta-mannosidase-like galactose-binding" evidence="16">
    <location>
        <begin position="27"/>
        <end position="187"/>
    </location>
</feature>
<evidence type="ECO:0000256" key="10">
    <source>
        <dbReference type="ARBA" id="ARBA00038429"/>
    </source>
</evidence>
<comment type="pathway">
    <text evidence="3">Glycan metabolism; N-glycan degradation.</text>
</comment>
<keyword evidence="7" id="KW-0378">Hydrolase</keyword>
<dbReference type="SUPFAM" id="SSF51445">
    <property type="entry name" value="(Trans)glycosidases"/>
    <property type="match status" value="1"/>
</dbReference>
<evidence type="ECO:0000256" key="11">
    <source>
        <dbReference type="ARBA" id="ARBA00041069"/>
    </source>
</evidence>
<dbReference type="InterPro" id="IPR041625">
    <property type="entry name" value="Beta-mannosidase_Ig"/>
</dbReference>
<evidence type="ECO:0000256" key="7">
    <source>
        <dbReference type="ARBA" id="ARBA00022801"/>
    </source>
</evidence>
<dbReference type="PANTHER" id="PTHR43730:SF1">
    <property type="entry name" value="BETA-MANNOSIDASE"/>
    <property type="match status" value="1"/>
</dbReference>
<dbReference type="SUPFAM" id="SSF49785">
    <property type="entry name" value="Galactose-binding domain-like"/>
    <property type="match status" value="1"/>
</dbReference>
<keyword evidence="6" id="KW-0964">Secreted</keyword>
<evidence type="ECO:0000259" key="14">
    <source>
        <dbReference type="Pfam" id="PF17753"/>
    </source>
</evidence>
<dbReference type="GO" id="GO:0006516">
    <property type="term" value="P:glycoprotein catabolic process"/>
    <property type="evidence" value="ECO:0007669"/>
    <property type="project" value="TreeGrafter"/>
</dbReference>
<evidence type="ECO:0000256" key="6">
    <source>
        <dbReference type="ARBA" id="ARBA00022525"/>
    </source>
</evidence>
<dbReference type="Pfam" id="PF22666">
    <property type="entry name" value="Glyco_hydro_2_N2"/>
    <property type="match status" value="1"/>
</dbReference>
<dbReference type="Pfam" id="PF17786">
    <property type="entry name" value="Mannosidase_ig"/>
    <property type="match status" value="1"/>
</dbReference>
<dbReference type="InterPro" id="IPR041447">
    <property type="entry name" value="Mannosidase_ig"/>
</dbReference>
<keyword evidence="18" id="KW-1185">Reference proteome</keyword>
<dbReference type="Pfam" id="PF00703">
    <property type="entry name" value="Glyco_hydro_2"/>
    <property type="match status" value="1"/>
</dbReference>
<dbReference type="InterPro" id="IPR050887">
    <property type="entry name" value="Beta-mannosidase_GH2"/>
</dbReference>
<evidence type="ECO:0000313" key="17">
    <source>
        <dbReference type="EMBL" id="SFL21685.1"/>
    </source>
</evidence>
<evidence type="ECO:0000256" key="5">
    <source>
        <dbReference type="ARBA" id="ARBA00012754"/>
    </source>
</evidence>
<feature type="domain" description="Beta-mannosidase Ig-fold" evidence="14">
    <location>
        <begin position="772"/>
        <end position="832"/>
    </location>
</feature>
<dbReference type="Gene3D" id="3.20.20.80">
    <property type="entry name" value="Glycosidases"/>
    <property type="match status" value="1"/>
</dbReference>
<evidence type="ECO:0000256" key="8">
    <source>
        <dbReference type="ARBA" id="ARBA00023180"/>
    </source>
</evidence>
<dbReference type="Proteomes" id="UP000199006">
    <property type="component" value="Unassembled WGS sequence"/>
</dbReference>
<dbReference type="GO" id="GO:0005975">
    <property type="term" value="P:carbohydrate metabolic process"/>
    <property type="evidence" value="ECO:0007669"/>
    <property type="project" value="InterPro"/>
</dbReference>
<dbReference type="Gene3D" id="2.60.40.10">
    <property type="entry name" value="Immunoglobulins"/>
    <property type="match status" value="3"/>
</dbReference>
<dbReference type="InterPro" id="IPR013783">
    <property type="entry name" value="Ig-like_fold"/>
</dbReference>
<comment type="catalytic activity">
    <reaction evidence="1">
        <text>Hydrolysis of terminal, non-reducing beta-D-mannose residues in beta-D-mannosides.</text>
        <dbReference type="EC" id="3.2.1.25"/>
    </reaction>
</comment>
<proteinExistence type="inferred from homology"/>
<dbReference type="Gene3D" id="2.60.120.260">
    <property type="entry name" value="Galactose-binding domain-like"/>
    <property type="match status" value="1"/>
</dbReference>
<dbReference type="EMBL" id="FOTI01000004">
    <property type="protein sequence ID" value="SFL21685.1"/>
    <property type="molecule type" value="Genomic_DNA"/>
</dbReference>
<evidence type="ECO:0000256" key="1">
    <source>
        <dbReference type="ARBA" id="ARBA00000829"/>
    </source>
</evidence>
<evidence type="ECO:0000256" key="12">
    <source>
        <dbReference type="ARBA" id="ARBA00041614"/>
    </source>
</evidence>
<dbReference type="InterPro" id="IPR006102">
    <property type="entry name" value="Ig-like_GH2"/>
</dbReference>
<protein>
    <recommendedName>
        <fullName evidence="11">Beta-mannosidase B</fullName>
        <ecNumber evidence="5">3.2.1.25</ecNumber>
    </recommendedName>
    <alternativeName>
        <fullName evidence="12">Mannanase B</fullName>
    </alternativeName>
</protein>
<feature type="domain" description="Mannosidase Ig/CBM-like" evidence="15">
    <location>
        <begin position="670"/>
        <end position="757"/>
    </location>
</feature>
<evidence type="ECO:0000256" key="9">
    <source>
        <dbReference type="ARBA" id="ARBA00023295"/>
    </source>
</evidence>
<sequence>MRTILLNDGWKLKGFEIGKDNEAELASPKMLDRFWMTALVPGDVHSTLIKHKLIPDPFVGHNDQQCQWIEDRVWWYRKKFNFREKIAADEKVELIFDGLDTFAVVYLNGLKIGSTANMFMEHSFDITADLKQGENTLAVKFEPVSQHTVHNINMWGNYGKERPWARKAQMNFGWDWGPRLVTAGIWQDVRLKKYKQAKLESVQAQTVELSRETAQIKIDLEIDNFNKSEQLAAIIKLNNQTTELEFKQEITASRESVTFTVEDPELWWTNDLGPANLYQLEVELMAAGIAVDAYQSEFGIRTLEVEMVNQTGENVFTFILNGIPIFAKGANWIPVDNFFAAADNSRYVSLVKLAAEAGMNMLRVWGGGIYEKDIFYQECNRQGILVWQDFMFACAVYPDYNKDFMDNVAREIEFVVKRLRNHPCLAIWCGNNENHWIHEKKYTMGEIDYRFYGEKIYDQLMPELLAELDPGRLYWPSSPYGGNDHNDPNLGDQHNWQVWHGLIEPRKFGEEVKEDFSVEGVSFKNFKKDQANFVSEFGMHASANKYTLSKNIPAGEYYWGSTEMNYRNKDVHHEKGILLMEGYTGRPNNIVEYLNYSMLTQAEGLKYGIEHYRRRRPRTSGSLFWQLNDSWPGTSWSVIDYYLLPKAGYYYAKKFFAPILISLNYDPGNPLEIWVTNDLAEAYQDQLQFQLFDFAGQELYQITLQIEVAPTASKLITSLNLADILPAGVTAAEVVVKLSAQQQGVPANLYYLVDNKDLRLPEADLSYQIAAEQKIILKAKTQIRFVKLEIPQKEVVFSDNFFDLTAGETKEVTVRHLQNKEVKLDKLEVSSLN</sequence>
<dbReference type="Pfam" id="PF17753">
    <property type="entry name" value="Ig_mannosidase"/>
    <property type="match status" value="1"/>
</dbReference>
<dbReference type="InterPro" id="IPR008979">
    <property type="entry name" value="Galactose-bd-like_sf"/>
</dbReference>
<evidence type="ECO:0000259" key="15">
    <source>
        <dbReference type="Pfam" id="PF17786"/>
    </source>
</evidence>
<organism evidence="17 18">
    <name type="scientific">Halanaerobium salsuginis</name>
    <dbReference type="NCBI Taxonomy" id="29563"/>
    <lineage>
        <taxon>Bacteria</taxon>
        <taxon>Bacillati</taxon>
        <taxon>Bacillota</taxon>
        <taxon>Clostridia</taxon>
        <taxon>Halanaerobiales</taxon>
        <taxon>Halanaerobiaceae</taxon>
        <taxon>Halanaerobium</taxon>
    </lineage>
</organism>
<dbReference type="EC" id="3.2.1.25" evidence="5"/>
<name>A0A1I4FV22_9FIRM</name>
<evidence type="ECO:0000313" key="18">
    <source>
        <dbReference type="Proteomes" id="UP000199006"/>
    </source>
</evidence>
<evidence type="ECO:0000256" key="4">
    <source>
        <dbReference type="ARBA" id="ARBA00011738"/>
    </source>
</evidence>
<keyword evidence="9" id="KW-0326">Glycosidase</keyword>
<comment type="similarity">
    <text evidence="10">Belongs to the glycosyl hydrolase 2 family. Beta-mannosidase B subfamily.</text>
</comment>
<evidence type="ECO:0000256" key="2">
    <source>
        <dbReference type="ARBA" id="ARBA00004613"/>
    </source>
</evidence>
<accession>A0A1I4FV22</accession>
<gene>
    <name evidence="17" type="ORF">SAMN02983006_00507</name>
</gene>
<comment type="subcellular location">
    <subcellularLocation>
        <location evidence="2">Secreted</location>
    </subcellularLocation>
</comment>
<feature type="domain" description="Glycoside hydrolase family 2 immunoglobulin-like beta-sandwich" evidence="13">
    <location>
        <begin position="203"/>
        <end position="301"/>
    </location>
</feature>
<dbReference type="InterPro" id="IPR054593">
    <property type="entry name" value="Beta-mannosidase-like_N2"/>
</dbReference>
<dbReference type="STRING" id="29563.SAMN02983006_00507"/>
<dbReference type="SUPFAM" id="SSF49303">
    <property type="entry name" value="beta-Galactosidase/glucuronidase domain"/>
    <property type="match status" value="3"/>
</dbReference>
<dbReference type="InterPro" id="IPR017853">
    <property type="entry name" value="GH"/>
</dbReference>
<dbReference type="FunFam" id="3.20.20.80:FF:000050">
    <property type="entry name" value="Beta-mannosidase B"/>
    <property type="match status" value="1"/>
</dbReference>
<dbReference type="PANTHER" id="PTHR43730">
    <property type="entry name" value="BETA-MANNOSIDASE"/>
    <property type="match status" value="1"/>
</dbReference>
<dbReference type="AlphaFoldDB" id="A0A1I4FV22"/>
<reference evidence="17 18" key="1">
    <citation type="submission" date="2016-10" db="EMBL/GenBank/DDBJ databases">
        <authorList>
            <person name="de Groot N.N."/>
        </authorList>
    </citation>
    <scope>NUCLEOTIDE SEQUENCE [LARGE SCALE GENOMIC DNA]</scope>
    <source>
        <strain evidence="17 18">ATCC 51327</strain>
    </source>
</reference>
<dbReference type="InterPro" id="IPR036156">
    <property type="entry name" value="Beta-gal/glucu_dom_sf"/>
</dbReference>
<evidence type="ECO:0000259" key="16">
    <source>
        <dbReference type="Pfam" id="PF22666"/>
    </source>
</evidence>